<reference evidence="1" key="1">
    <citation type="journal article" date="2019" name="bioRxiv">
        <title>The Genome of the Zebra Mussel, Dreissena polymorpha: A Resource for Invasive Species Research.</title>
        <authorList>
            <person name="McCartney M.A."/>
            <person name="Auch B."/>
            <person name="Kono T."/>
            <person name="Mallez S."/>
            <person name="Zhang Y."/>
            <person name="Obille A."/>
            <person name="Becker A."/>
            <person name="Abrahante J.E."/>
            <person name="Garbe J."/>
            <person name="Badalamenti J.P."/>
            <person name="Herman A."/>
            <person name="Mangelson H."/>
            <person name="Liachko I."/>
            <person name="Sullivan S."/>
            <person name="Sone E.D."/>
            <person name="Koren S."/>
            <person name="Silverstein K.A.T."/>
            <person name="Beckman K.B."/>
            <person name="Gohl D.M."/>
        </authorList>
    </citation>
    <scope>NUCLEOTIDE SEQUENCE</scope>
    <source>
        <strain evidence="1">Duluth1</strain>
        <tissue evidence="1">Whole animal</tissue>
    </source>
</reference>
<organism evidence="1 2">
    <name type="scientific">Dreissena polymorpha</name>
    <name type="common">Zebra mussel</name>
    <name type="synonym">Mytilus polymorpha</name>
    <dbReference type="NCBI Taxonomy" id="45954"/>
    <lineage>
        <taxon>Eukaryota</taxon>
        <taxon>Metazoa</taxon>
        <taxon>Spiralia</taxon>
        <taxon>Lophotrochozoa</taxon>
        <taxon>Mollusca</taxon>
        <taxon>Bivalvia</taxon>
        <taxon>Autobranchia</taxon>
        <taxon>Heteroconchia</taxon>
        <taxon>Euheterodonta</taxon>
        <taxon>Imparidentia</taxon>
        <taxon>Neoheterodontei</taxon>
        <taxon>Myida</taxon>
        <taxon>Dreissenoidea</taxon>
        <taxon>Dreissenidae</taxon>
        <taxon>Dreissena</taxon>
    </lineage>
</organism>
<comment type="caution">
    <text evidence="1">The sequence shown here is derived from an EMBL/GenBank/DDBJ whole genome shotgun (WGS) entry which is preliminary data.</text>
</comment>
<proteinExistence type="predicted"/>
<reference evidence="1" key="2">
    <citation type="submission" date="2020-11" db="EMBL/GenBank/DDBJ databases">
        <authorList>
            <person name="McCartney M.A."/>
            <person name="Auch B."/>
            <person name="Kono T."/>
            <person name="Mallez S."/>
            <person name="Becker A."/>
            <person name="Gohl D.M."/>
            <person name="Silverstein K.A.T."/>
            <person name="Koren S."/>
            <person name="Bechman K.B."/>
            <person name="Herman A."/>
            <person name="Abrahante J.E."/>
            <person name="Garbe J."/>
        </authorList>
    </citation>
    <scope>NUCLEOTIDE SEQUENCE</scope>
    <source>
        <strain evidence="1">Duluth1</strain>
        <tissue evidence="1">Whole animal</tissue>
    </source>
</reference>
<dbReference type="Proteomes" id="UP000828390">
    <property type="component" value="Unassembled WGS sequence"/>
</dbReference>
<dbReference type="EMBL" id="JAIWYP010000004">
    <property type="protein sequence ID" value="KAH3834344.1"/>
    <property type="molecule type" value="Genomic_DNA"/>
</dbReference>
<protein>
    <submittedName>
        <fullName evidence="1">Uncharacterized protein</fullName>
    </submittedName>
</protein>
<dbReference type="AlphaFoldDB" id="A0A9D4QKE0"/>
<accession>A0A9D4QKE0</accession>
<keyword evidence="2" id="KW-1185">Reference proteome</keyword>
<evidence type="ECO:0000313" key="1">
    <source>
        <dbReference type="EMBL" id="KAH3834344.1"/>
    </source>
</evidence>
<sequence>MLDGLAVLPNQLFDEGMAHLRTLPAEALTLTPRDRNLPLGDVGRRDGIHSPYNTFPTICDIFTRQPSMAMLGPKMFVNRVTAGFDSWLDTLTRHCGQWSSVPEG</sequence>
<evidence type="ECO:0000313" key="2">
    <source>
        <dbReference type="Proteomes" id="UP000828390"/>
    </source>
</evidence>
<name>A0A9D4QKE0_DREPO</name>
<gene>
    <name evidence="1" type="ORF">DPMN_107667</name>
</gene>